<sequence length="269" mass="28820">MPTTMRKWAWLPVLAVGLGLYFLVQSTLVDTGNVNYVPSLILLGALVVPLSFLTYVAGRTGEWQVGPFVLGTAALFGGVVGIVTAGRLEFETLRGLGTSSLIGIGLIEESCKLIVPVLILLWQWRQGTVHVSDGLLIGVASGMGFATLETMGYAFTALLESQGNIGDVEETLLLRGLTSPAAHMAWTGLICGALWGAVGARWSLAATAQLVVTFVLAVALHALWDGVTSRFTYFLLAAVSLGWLFYELHRSNTLTWHNAPPNARRAPRP</sequence>
<dbReference type="Pfam" id="PF13367">
    <property type="entry name" value="PrsW-protease"/>
    <property type="match status" value="1"/>
</dbReference>
<comment type="caution">
    <text evidence="2">The sequence shown here is derived from an EMBL/GenBank/DDBJ whole genome shotgun (WGS) entry which is preliminary data.</text>
</comment>
<feature type="transmembrane region" description="Helical" evidence="1">
    <location>
        <begin position="230"/>
        <end position="246"/>
    </location>
</feature>
<evidence type="ECO:0000313" key="3">
    <source>
        <dbReference type="Proteomes" id="UP000660265"/>
    </source>
</evidence>
<dbReference type="RefSeq" id="WP_189107358.1">
    <property type="nucleotide sequence ID" value="NZ_BMMV01000006.1"/>
</dbReference>
<dbReference type="PANTHER" id="PTHR36844:SF1">
    <property type="entry name" value="PROTEASE PRSW"/>
    <property type="match status" value="1"/>
</dbReference>
<evidence type="ECO:0000256" key="1">
    <source>
        <dbReference type="SAM" id="Phobius"/>
    </source>
</evidence>
<evidence type="ECO:0008006" key="4">
    <source>
        <dbReference type="Google" id="ProtNLM"/>
    </source>
</evidence>
<feature type="transmembrane region" description="Helical" evidence="1">
    <location>
        <begin position="100"/>
        <end position="122"/>
    </location>
</feature>
<accession>A0ABQ2E3S6</accession>
<dbReference type="PANTHER" id="PTHR36844">
    <property type="entry name" value="PROTEASE PRSW"/>
    <property type="match status" value="1"/>
</dbReference>
<gene>
    <name evidence="2" type="ORF">GCM10011583_23720</name>
</gene>
<organism evidence="2 3">
    <name type="scientific">Streptomyces camponoticapitis</name>
    <dbReference type="NCBI Taxonomy" id="1616125"/>
    <lineage>
        <taxon>Bacteria</taxon>
        <taxon>Bacillati</taxon>
        <taxon>Actinomycetota</taxon>
        <taxon>Actinomycetes</taxon>
        <taxon>Kitasatosporales</taxon>
        <taxon>Streptomycetaceae</taxon>
        <taxon>Streptomyces</taxon>
    </lineage>
</organism>
<protein>
    <recommendedName>
        <fullName evidence="4">PrsW family intramembrane metalloprotease</fullName>
    </recommendedName>
</protein>
<keyword evidence="1" id="KW-0472">Membrane</keyword>
<feature type="transmembrane region" description="Helical" evidence="1">
    <location>
        <begin position="36"/>
        <end position="56"/>
    </location>
</feature>
<keyword evidence="3" id="KW-1185">Reference proteome</keyword>
<dbReference type="Proteomes" id="UP000660265">
    <property type="component" value="Unassembled WGS sequence"/>
</dbReference>
<feature type="transmembrane region" description="Helical" evidence="1">
    <location>
        <begin position="134"/>
        <end position="159"/>
    </location>
</feature>
<reference evidence="3" key="1">
    <citation type="journal article" date="2019" name="Int. J. Syst. Evol. Microbiol.">
        <title>The Global Catalogue of Microorganisms (GCM) 10K type strain sequencing project: providing services to taxonomists for standard genome sequencing and annotation.</title>
        <authorList>
            <consortium name="The Broad Institute Genomics Platform"/>
            <consortium name="The Broad Institute Genome Sequencing Center for Infectious Disease"/>
            <person name="Wu L."/>
            <person name="Ma J."/>
        </authorList>
    </citation>
    <scope>NUCLEOTIDE SEQUENCE [LARGE SCALE GENOMIC DNA]</scope>
    <source>
        <strain evidence="3">CGMCC 4.7275</strain>
    </source>
</reference>
<keyword evidence="1" id="KW-0812">Transmembrane</keyword>
<keyword evidence="1" id="KW-1133">Transmembrane helix</keyword>
<proteinExistence type="predicted"/>
<dbReference type="InterPro" id="IPR026898">
    <property type="entry name" value="PrsW"/>
</dbReference>
<feature type="transmembrane region" description="Helical" evidence="1">
    <location>
        <begin position="68"/>
        <end position="88"/>
    </location>
</feature>
<evidence type="ECO:0000313" key="2">
    <source>
        <dbReference type="EMBL" id="GGJ91586.1"/>
    </source>
</evidence>
<name>A0ABQ2E3S6_9ACTN</name>
<feature type="transmembrane region" description="Helical" evidence="1">
    <location>
        <begin position="204"/>
        <end position="224"/>
    </location>
</feature>
<dbReference type="EMBL" id="BMMV01000006">
    <property type="protein sequence ID" value="GGJ91586.1"/>
    <property type="molecule type" value="Genomic_DNA"/>
</dbReference>